<evidence type="ECO:0000313" key="1">
    <source>
        <dbReference type="EMBL" id="MBB6401605.1"/>
    </source>
</evidence>
<accession>A0A7J9S4N1</accession>
<organism evidence="1 2">
    <name type="scientific">Methanococcus maripaludis</name>
    <name type="common">Methanococcus deltae</name>
    <dbReference type="NCBI Taxonomy" id="39152"/>
    <lineage>
        <taxon>Archaea</taxon>
        <taxon>Methanobacteriati</taxon>
        <taxon>Methanobacteriota</taxon>
        <taxon>Methanomada group</taxon>
        <taxon>Methanococci</taxon>
        <taxon>Methanococcales</taxon>
        <taxon>Methanococcaceae</taxon>
        <taxon>Methanococcus</taxon>
    </lineage>
</organism>
<comment type="caution">
    <text evidence="1">The sequence shown here is derived from an EMBL/GenBank/DDBJ whole genome shotgun (WGS) entry which is preliminary data.</text>
</comment>
<proteinExistence type="predicted"/>
<name>A0A7J9S4N1_METMI</name>
<dbReference type="EMBL" id="JACHEC010000002">
    <property type="protein sequence ID" value="MBB6401605.1"/>
    <property type="molecule type" value="Genomic_DNA"/>
</dbReference>
<dbReference type="Proteomes" id="UP000536195">
    <property type="component" value="Unassembled WGS sequence"/>
</dbReference>
<gene>
    <name evidence="1" type="ORF">HNP92_000910</name>
</gene>
<dbReference type="RefSeq" id="WP_184230015.1">
    <property type="nucleotide sequence ID" value="NZ_JACHEC010000002.1"/>
</dbReference>
<dbReference type="AlphaFoldDB" id="A0A7J9S4N1"/>
<reference evidence="1 2" key="1">
    <citation type="submission" date="2020-08" db="EMBL/GenBank/DDBJ databases">
        <title>Genomic Encyclopedia of Type Strains, Phase IV (KMG-V): Genome sequencing to study the core and pangenomes of soil and plant-associated prokaryotes.</title>
        <authorList>
            <person name="Whitman W."/>
        </authorList>
    </citation>
    <scope>NUCLEOTIDE SEQUENCE [LARGE SCALE GENOMIC DNA]</scope>
    <source>
        <strain evidence="1 2">C11</strain>
    </source>
</reference>
<evidence type="ECO:0008006" key="3">
    <source>
        <dbReference type="Google" id="ProtNLM"/>
    </source>
</evidence>
<sequence>MCNLFILVENVDEQRFFESKPIKNLFVNKYGTSPNVLLYGCDTPENTNKYVKICDDNSWLYIVIRGNTSKFDISTCSRINTQKIETVILEIESWYIAGLNQNSCNDLGVKYVGNTDLLNKTIFNKITSSENADSNVPIMIKILEKYDVEHALHNNHSFKEFYEKYLM</sequence>
<protein>
    <recommendedName>
        <fullName evidence="3">DUF4435 domain-containing protein</fullName>
    </recommendedName>
</protein>
<evidence type="ECO:0000313" key="2">
    <source>
        <dbReference type="Proteomes" id="UP000536195"/>
    </source>
</evidence>